<dbReference type="SMART" id="SM00922">
    <property type="entry name" value="MR_MLE"/>
    <property type="match status" value="1"/>
</dbReference>
<sequence>MKITAVTATPLGSPLQEQLRWGAMAVGVKGGIVVQVETDEGVTGIGEAGFSAEYFPTVGPIINNQLGPMICGTDPLDIAALWQRMLDATHMWGRRGIETYALSGIDIALWDLLGKVSGQPVYRLLGAAKQRVRAYFAPSLKPVEEIVAEATAAVGSGYTALKLRVDGDLDKAVHLVGSVRDAVGDRADLMVDANMSYDRRGALNLARELESLKVSWLEEPILSRSVTQYVDDHSWLADRVGIALAGGESLLTRYEYIDLLRRRTFDILQPDCTSVGGISEAKRVADMASTWNLTCVPHIACSSGTGVALAAGLHMILACQNAPLIEVDAYGGPGWDGLLVDPLVVKDGYVEVQDRPGLGVELAPDAHVRFRVDK</sequence>
<dbReference type="InterPro" id="IPR046945">
    <property type="entry name" value="RHMD-like"/>
</dbReference>
<dbReference type="Proteomes" id="UP001501470">
    <property type="component" value="Unassembled WGS sequence"/>
</dbReference>
<dbReference type="SUPFAM" id="SSF54826">
    <property type="entry name" value="Enolase N-terminal domain-like"/>
    <property type="match status" value="1"/>
</dbReference>
<dbReference type="Gene3D" id="3.30.390.10">
    <property type="entry name" value="Enolase-like, N-terminal domain"/>
    <property type="match status" value="1"/>
</dbReference>
<evidence type="ECO:0000256" key="2">
    <source>
        <dbReference type="ARBA" id="ARBA00022723"/>
    </source>
</evidence>
<reference evidence="6" key="1">
    <citation type="journal article" date="2019" name="Int. J. Syst. Evol. Microbiol.">
        <title>The Global Catalogue of Microorganisms (GCM) 10K type strain sequencing project: providing services to taxonomists for standard genome sequencing and annotation.</title>
        <authorList>
            <consortium name="The Broad Institute Genomics Platform"/>
            <consortium name="The Broad Institute Genome Sequencing Center for Infectious Disease"/>
            <person name="Wu L."/>
            <person name="Ma J."/>
        </authorList>
    </citation>
    <scope>NUCLEOTIDE SEQUENCE [LARGE SCALE GENOMIC DNA]</scope>
    <source>
        <strain evidence="6">JCM 15933</strain>
    </source>
</reference>
<dbReference type="InterPro" id="IPR013341">
    <property type="entry name" value="Mandelate_racemase_N_dom"/>
</dbReference>
<evidence type="ECO:0000256" key="1">
    <source>
        <dbReference type="ARBA" id="ARBA00001946"/>
    </source>
</evidence>
<feature type="domain" description="Mandelate racemase/muconate lactonizing enzyme C-terminal" evidence="4">
    <location>
        <begin position="143"/>
        <end position="243"/>
    </location>
</feature>
<evidence type="ECO:0000256" key="3">
    <source>
        <dbReference type="ARBA" id="ARBA00022842"/>
    </source>
</evidence>
<dbReference type="PANTHER" id="PTHR13794:SF58">
    <property type="entry name" value="MITOCHONDRIAL ENOLASE SUPERFAMILY MEMBER 1"/>
    <property type="match status" value="1"/>
</dbReference>
<dbReference type="InterPro" id="IPR029017">
    <property type="entry name" value="Enolase-like_N"/>
</dbReference>
<proteinExistence type="predicted"/>
<dbReference type="InterPro" id="IPR018110">
    <property type="entry name" value="Mandel_Rmase/mucon_lact_enz_CS"/>
</dbReference>
<accession>A0ABP4NYL1</accession>
<dbReference type="PANTHER" id="PTHR13794">
    <property type="entry name" value="ENOLASE SUPERFAMILY, MANDELATE RACEMASE"/>
    <property type="match status" value="1"/>
</dbReference>
<dbReference type="SUPFAM" id="SSF51604">
    <property type="entry name" value="Enolase C-terminal domain-like"/>
    <property type="match status" value="1"/>
</dbReference>
<evidence type="ECO:0000259" key="4">
    <source>
        <dbReference type="SMART" id="SM00922"/>
    </source>
</evidence>
<dbReference type="PROSITE" id="PS00909">
    <property type="entry name" value="MR_MLE_2"/>
    <property type="match status" value="1"/>
</dbReference>
<dbReference type="InterPro" id="IPR029065">
    <property type="entry name" value="Enolase_C-like"/>
</dbReference>
<keyword evidence="6" id="KW-1185">Reference proteome</keyword>
<dbReference type="Gene3D" id="3.20.20.120">
    <property type="entry name" value="Enolase-like C-terminal domain"/>
    <property type="match status" value="1"/>
</dbReference>
<evidence type="ECO:0000313" key="6">
    <source>
        <dbReference type="Proteomes" id="UP001501470"/>
    </source>
</evidence>
<keyword evidence="3" id="KW-0460">Magnesium</keyword>
<evidence type="ECO:0000313" key="5">
    <source>
        <dbReference type="EMBL" id="GAA1567412.1"/>
    </source>
</evidence>
<dbReference type="SFLD" id="SFLDG00179">
    <property type="entry name" value="mandelate_racemase"/>
    <property type="match status" value="1"/>
</dbReference>
<keyword evidence="2" id="KW-0479">Metal-binding</keyword>
<dbReference type="SFLD" id="SFLDS00001">
    <property type="entry name" value="Enolase"/>
    <property type="match status" value="1"/>
</dbReference>
<gene>
    <name evidence="5" type="primary">araD</name>
    <name evidence="5" type="ORF">GCM10009827_106420</name>
</gene>
<protein>
    <submittedName>
        <fullName evidence="5">Arabinonate dehydratase</fullName>
    </submittedName>
</protein>
<dbReference type="PROSITE" id="PS00908">
    <property type="entry name" value="MR_MLE_1"/>
    <property type="match status" value="1"/>
</dbReference>
<dbReference type="CDD" id="cd03316">
    <property type="entry name" value="MR_like"/>
    <property type="match status" value="1"/>
</dbReference>
<organism evidence="5 6">
    <name type="scientific">Dactylosporangium maewongense</name>
    <dbReference type="NCBI Taxonomy" id="634393"/>
    <lineage>
        <taxon>Bacteria</taxon>
        <taxon>Bacillati</taxon>
        <taxon>Actinomycetota</taxon>
        <taxon>Actinomycetes</taxon>
        <taxon>Micromonosporales</taxon>
        <taxon>Micromonosporaceae</taxon>
        <taxon>Dactylosporangium</taxon>
    </lineage>
</organism>
<comment type="caution">
    <text evidence="5">The sequence shown here is derived from an EMBL/GenBank/DDBJ whole genome shotgun (WGS) entry which is preliminary data.</text>
</comment>
<dbReference type="EMBL" id="BAAAQD010000038">
    <property type="protein sequence ID" value="GAA1567412.1"/>
    <property type="molecule type" value="Genomic_DNA"/>
</dbReference>
<comment type="cofactor">
    <cofactor evidence="1">
        <name>Mg(2+)</name>
        <dbReference type="ChEBI" id="CHEBI:18420"/>
    </cofactor>
</comment>
<dbReference type="InterPro" id="IPR036849">
    <property type="entry name" value="Enolase-like_C_sf"/>
</dbReference>
<dbReference type="RefSeq" id="WP_344513436.1">
    <property type="nucleotide sequence ID" value="NZ_BAAAQD010000038.1"/>
</dbReference>
<dbReference type="Pfam" id="PF02746">
    <property type="entry name" value="MR_MLE_N"/>
    <property type="match status" value="1"/>
</dbReference>
<dbReference type="InterPro" id="IPR013342">
    <property type="entry name" value="Mandelate_racemase_C"/>
</dbReference>
<dbReference type="Pfam" id="PF13378">
    <property type="entry name" value="MR_MLE_C"/>
    <property type="match status" value="1"/>
</dbReference>
<name>A0ABP4NYL1_9ACTN</name>